<feature type="non-terminal residue" evidence="2">
    <location>
        <position position="57"/>
    </location>
</feature>
<reference evidence="2" key="1">
    <citation type="journal article" date="2013" name="Environ. Microbiol.">
        <title>Seasonally variable intestinal metagenomes of the red palm weevil (Rhynchophorus ferrugineus).</title>
        <authorList>
            <person name="Jia S."/>
            <person name="Zhang X."/>
            <person name="Zhang G."/>
            <person name="Yin A."/>
            <person name="Zhang S."/>
            <person name="Li F."/>
            <person name="Wang L."/>
            <person name="Zhao D."/>
            <person name="Yun Q."/>
            <person name="Tala"/>
            <person name="Wang J."/>
            <person name="Sun G."/>
            <person name="Baabdullah M."/>
            <person name="Yu X."/>
            <person name="Hu S."/>
            <person name="Al-Mssallem I.S."/>
            <person name="Yu J."/>
        </authorList>
    </citation>
    <scope>NUCLEOTIDE SEQUENCE</scope>
</reference>
<evidence type="ECO:0000256" key="1">
    <source>
        <dbReference type="SAM" id="MobiDB-lite"/>
    </source>
</evidence>
<dbReference type="InterPro" id="IPR014718">
    <property type="entry name" value="GH-type_carb-bd"/>
</dbReference>
<feature type="compositionally biased region" description="Basic and acidic residues" evidence="1">
    <location>
        <begin position="1"/>
        <end position="18"/>
    </location>
</feature>
<dbReference type="EMBL" id="KF128401">
    <property type="protein sequence ID" value="AIA95766.1"/>
    <property type="molecule type" value="Genomic_DNA"/>
</dbReference>
<dbReference type="AlphaFoldDB" id="A0A060CS16"/>
<sequence length="57" mass="6634">MRVSGVHRERPDSPDHTGRRVLPGRQGTNHGFWDTYRTVWPLWWLIADDRAGDYVSG</sequence>
<feature type="region of interest" description="Disordered" evidence="1">
    <location>
        <begin position="1"/>
        <end position="29"/>
    </location>
</feature>
<proteinExistence type="predicted"/>
<name>A0A060CS16_9ACTN</name>
<dbReference type="Gene3D" id="1.20.1050.60">
    <property type="entry name" value="alpha-1,2-mannosidase"/>
    <property type="match status" value="1"/>
</dbReference>
<protein>
    <submittedName>
        <fullName evidence="2">CAZy families CBM32|GH92 protein</fullName>
    </submittedName>
</protein>
<evidence type="ECO:0000313" key="2">
    <source>
        <dbReference type="EMBL" id="AIA95766.1"/>
    </source>
</evidence>
<organism evidence="2">
    <name type="scientific">uncultured Kribbella sp</name>
    <dbReference type="NCBI Taxonomy" id="304889"/>
    <lineage>
        <taxon>Bacteria</taxon>
        <taxon>Bacillati</taxon>
        <taxon>Actinomycetota</taxon>
        <taxon>Actinomycetes</taxon>
        <taxon>Propionibacteriales</taxon>
        <taxon>Kribbellaceae</taxon>
        <taxon>Kribbella</taxon>
        <taxon>environmental samples</taxon>
    </lineage>
</organism>
<dbReference type="Gene3D" id="2.70.98.10">
    <property type="match status" value="1"/>
</dbReference>
<accession>A0A060CS16</accession>
<dbReference type="GO" id="GO:0030246">
    <property type="term" value="F:carbohydrate binding"/>
    <property type="evidence" value="ECO:0007669"/>
    <property type="project" value="InterPro"/>
</dbReference>